<dbReference type="Gene3D" id="2.180.10.10">
    <property type="entry name" value="RHS repeat-associated core"/>
    <property type="match status" value="1"/>
</dbReference>
<dbReference type="EMBL" id="JAOVZV010000018">
    <property type="protein sequence ID" value="MCX8533886.1"/>
    <property type="molecule type" value="Genomic_DNA"/>
</dbReference>
<keyword evidence="4" id="KW-1185">Reference proteome</keyword>
<accession>A0ABT3Y7B4</accession>
<feature type="domain" description="Teneurin-like YD-shell" evidence="2">
    <location>
        <begin position="61"/>
        <end position="237"/>
    </location>
</feature>
<dbReference type="RefSeq" id="WP_267282350.1">
    <property type="nucleotide sequence ID" value="NZ_JAOVZV010000018.1"/>
</dbReference>
<sequence>MKKKYLLLLMPFFIACNSIKVKEIPIWDVTQRFGGKIEKIEMINYRIETSNLKSDTLKESGVMIFDKNNKVVIQNERIGKYSSEKNFQKDNKLFQSKTTIRGDNVNKEVFTYDKKGNVLQFNSYDNNILSTSTSYKYDSKGNLIERIIHHPNWKSNKKLVENRSYNYKSGYYISTENNEPDYYKIYFDKKGFIIKYDRVDKNDVLINSFMKYEYDSKGNLTKMCMIDNNGKEFHITTYKTTFDNKGNIIERERYLDNNLIEKTINKITYR</sequence>
<organism evidence="3 4">
    <name type="scientific">Chryseobacterium luquanense</name>
    <dbReference type="NCBI Taxonomy" id="2983766"/>
    <lineage>
        <taxon>Bacteria</taxon>
        <taxon>Pseudomonadati</taxon>
        <taxon>Bacteroidota</taxon>
        <taxon>Flavobacteriia</taxon>
        <taxon>Flavobacteriales</taxon>
        <taxon>Weeksellaceae</taxon>
        <taxon>Chryseobacterium group</taxon>
        <taxon>Chryseobacterium</taxon>
    </lineage>
</organism>
<protein>
    <recommendedName>
        <fullName evidence="2">Teneurin-like YD-shell domain-containing protein</fullName>
    </recommendedName>
</protein>
<proteinExistence type="predicted"/>
<gene>
    <name evidence="3" type="ORF">OEA66_16190</name>
</gene>
<evidence type="ECO:0000256" key="1">
    <source>
        <dbReference type="ARBA" id="ARBA00022737"/>
    </source>
</evidence>
<dbReference type="InterPro" id="IPR056823">
    <property type="entry name" value="TEN-like_YD-shell"/>
</dbReference>
<evidence type="ECO:0000259" key="2">
    <source>
        <dbReference type="Pfam" id="PF25023"/>
    </source>
</evidence>
<name>A0ABT3Y7B4_9FLAO</name>
<comment type="caution">
    <text evidence="3">The sequence shown here is derived from an EMBL/GenBank/DDBJ whole genome shotgun (WGS) entry which is preliminary data.</text>
</comment>
<dbReference type="Pfam" id="PF25023">
    <property type="entry name" value="TEN_YD-shell"/>
    <property type="match status" value="1"/>
</dbReference>
<keyword evidence="1" id="KW-0677">Repeat</keyword>
<reference evidence="3" key="1">
    <citation type="submission" date="2022-10" db="EMBL/GenBank/DDBJ databases">
        <title>Chryseobacterium sp. nov., a novel bacterial species.</title>
        <authorList>
            <person name="Cao Y."/>
        </authorList>
    </citation>
    <scope>NUCLEOTIDE SEQUENCE</scope>
    <source>
        <strain evidence="3">KC 927</strain>
    </source>
</reference>
<dbReference type="PROSITE" id="PS51257">
    <property type="entry name" value="PROKAR_LIPOPROTEIN"/>
    <property type="match status" value="1"/>
</dbReference>
<dbReference type="Proteomes" id="UP001070176">
    <property type="component" value="Unassembled WGS sequence"/>
</dbReference>
<evidence type="ECO:0000313" key="3">
    <source>
        <dbReference type="EMBL" id="MCX8533886.1"/>
    </source>
</evidence>
<evidence type="ECO:0000313" key="4">
    <source>
        <dbReference type="Proteomes" id="UP001070176"/>
    </source>
</evidence>